<dbReference type="EMBL" id="JAHLQT010046319">
    <property type="protein sequence ID" value="KAG7153707.1"/>
    <property type="molecule type" value="Genomic_DNA"/>
</dbReference>
<organism evidence="1 2">
    <name type="scientific">Homarus americanus</name>
    <name type="common">American lobster</name>
    <dbReference type="NCBI Taxonomy" id="6706"/>
    <lineage>
        <taxon>Eukaryota</taxon>
        <taxon>Metazoa</taxon>
        <taxon>Ecdysozoa</taxon>
        <taxon>Arthropoda</taxon>
        <taxon>Crustacea</taxon>
        <taxon>Multicrustacea</taxon>
        <taxon>Malacostraca</taxon>
        <taxon>Eumalacostraca</taxon>
        <taxon>Eucarida</taxon>
        <taxon>Decapoda</taxon>
        <taxon>Pleocyemata</taxon>
        <taxon>Astacidea</taxon>
        <taxon>Nephropoidea</taxon>
        <taxon>Nephropidae</taxon>
        <taxon>Homarus</taxon>
    </lineage>
</organism>
<accession>A0A8J5J2U8</accession>
<dbReference type="AlphaFoldDB" id="A0A8J5J2U8"/>
<evidence type="ECO:0000313" key="1">
    <source>
        <dbReference type="EMBL" id="KAG7153707.1"/>
    </source>
</evidence>
<dbReference type="Proteomes" id="UP000747542">
    <property type="component" value="Unassembled WGS sequence"/>
</dbReference>
<keyword evidence="2" id="KW-1185">Reference proteome</keyword>
<sequence length="268" mass="30832">MMSVRKDVTHMMVRYIKYRQLFTTSWQQKMPKVIDKIVLTSTADDFGLLSVQEKHSPCISCLSPSRSSFVQLWSLTPQRNLWGWLNAIFNKVDESRIKDVGPDRACAEWLLRCGAFVKWQNSENWTKDYNTLPATGGRFLKIEEIDATDSAIMHIGFPHFRGCKHIRRIVFHKASYLDDLGLSQLLLLQNSLKELQISSCGNVTSDGLRNLKKLENLEYLLLYDLPEIRDKNSMLQELKEALPNCVVEFPYALAKDDPNVKTKEGSDE</sequence>
<name>A0A8J5J2U8_HOMAM</name>
<comment type="caution">
    <text evidence="1">The sequence shown here is derived from an EMBL/GenBank/DDBJ whole genome shotgun (WGS) entry which is preliminary data.</text>
</comment>
<dbReference type="OrthoDB" id="5859291at2759"/>
<reference evidence="1" key="1">
    <citation type="journal article" date="2021" name="Sci. Adv.">
        <title>The American lobster genome reveals insights on longevity, neural, and immune adaptations.</title>
        <authorList>
            <person name="Polinski J.M."/>
            <person name="Zimin A.V."/>
            <person name="Clark K.F."/>
            <person name="Kohn A.B."/>
            <person name="Sadowski N."/>
            <person name="Timp W."/>
            <person name="Ptitsyn A."/>
            <person name="Khanna P."/>
            <person name="Romanova D.Y."/>
            <person name="Williams P."/>
            <person name="Greenwood S.J."/>
            <person name="Moroz L.L."/>
            <person name="Walt D.R."/>
            <person name="Bodnar A.G."/>
        </authorList>
    </citation>
    <scope>NUCLEOTIDE SEQUENCE</scope>
    <source>
        <strain evidence="1">GMGI-L3</strain>
    </source>
</reference>
<gene>
    <name evidence="1" type="primary">DMAC2L-L</name>
    <name evidence="1" type="ORF">Hamer_G009375</name>
</gene>
<proteinExistence type="predicted"/>
<protein>
    <submittedName>
        <fullName evidence="1">ATP synthase subunit s-like</fullName>
    </submittedName>
</protein>
<evidence type="ECO:0000313" key="2">
    <source>
        <dbReference type="Proteomes" id="UP000747542"/>
    </source>
</evidence>